<gene>
    <name evidence="2" type="ORF">CEXT_275011</name>
</gene>
<comment type="caution">
    <text evidence="2">The sequence shown here is derived from an EMBL/GenBank/DDBJ whole genome shotgun (WGS) entry which is preliminary data.</text>
</comment>
<proteinExistence type="predicted"/>
<evidence type="ECO:0000256" key="1">
    <source>
        <dbReference type="SAM" id="MobiDB-lite"/>
    </source>
</evidence>
<dbReference type="Proteomes" id="UP001054945">
    <property type="component" value="Unassembled WGS sequence"/>
</dbReference>
<accession>A0AAV4UWK6</accession>
<reference evidence="2 3" key="1">
    <citation type="submission" date="2021-06" db="EMBL/GenBank/DDBJ databases">
        <title>Caerostris extrusa draft genome.</title>
        <authorList>
            <person name="Kono N."/>
            <person name="Arakawa K."/>
        </authorList>
    </citation>
    <scope>NUCLEOTIDE SEQUENCE [LARGE SCALE GENOMIC DNA]</scope>
</reference>
<organism evidence="2 3">
    <name type="scientific">Caerostris extrusa</name>
    <name type="common">Bark spider</name>
    <name type="synonym">Caerostris bankana</name>
    <dbReference type="NCBI Taxonomy" id="172846"/>
    <lineage>
        <taxon>Eukaryota</taxon>
        <taxon>Metazoa</taxon>
        <taxon>Ecdysozoa</taxon>
        <taxon>Arthropoda</taxon>
        <taxon>Chelicerata</taxon>
        <taxon>Arachnida</taxon>
        <taxon>Araneae</taxon>
        <taxon>Araneomorphae</taxon>
        <taxon>Entelegynae</taxon>
        <taxon>Araneoidea</taxon>
        <taxon>Araneidae</taxon>
        <taxon>Caerostris</taxon>
    </lineage>
</organism>
<dbReference type="AlphaFoldDB" id="A0AAV4UWK6"/>
<feature type="region of interest" description="Disordered" evidence="1">
    <location>
        <begin position="1"/>
        <end position="26"/>
    </location>
</feature>
<name>A0AAV4UWK6_CAEEX</name>
<feature type="non-terminal residue" evidence="2">
    <location>
        <position position="1"/>
    </location>
</feature>
<dbReference type="EMBL" id="BPLR01013606">
    <property type="protein sequence ID" value="GIY62301.1"/>
    <property type="molecule type" value="Genomic_DNA"/>
</dbReference>
<evidence type="ECO:0000313" key="2">
    <source>
        <dbReference type="EMBL" id="GIY62301.1"/>
    </source>
</evidence>
<evidence type="ECO:0000313" key="3">
    <source>
        <dbReference type="Proteomes" id="UP001054945"/>
    </source>
</evidence>
<protein>
    <submittedName>
        <fullName evidence="2">Uncharacterized protein</fullName>
    </submittedName>
</protein>
<sequence length="38" mass="3872">GPIGRRTQIPILKKKSSPPGTSMGSESALGYSLVIASS</sequence>
<keyword evidence="3" id="KW-1185">Reference proteome</keyword>